<accession>A0A0R2LFH5</accession>
<keyword evidence="1" id="KW-0812">Transmembrane</keyword>
<dbReference type="STRING" id="993692.IV57_GL001045"/>
<keyword evidence="3" id="KW-1185">Reference proteome</keyword>
<gene>
    <name evidence="2" type="ORF">IV57_GL001045</name>
</gene>
<organism evidence="2 3">
    <name type="scientific">Companilactobacillus kimchiensis</name>
    <dbReference type="NCBI Taxonomy" id="993692"/>
    <lineage>
        <taxon>Bacteria</taxon>
        <taxon>Bacillati</taxon>
        <taxon>Bacillota</taxon>
        <taxon>Bacilli</taxon>
        <taxon>Lactobacillales</taxon>
        <taxon>Lactobacillaceae</taxon>
        <taxon>Companilactobacillus</taxon>
    </lineage>
</organism>
<reference evidence="2 3" key="1">
    <citation type="journal article" date="2015" name="Genome Announc.">
        <title>Expanding the biotechnology potential of lactobacilli through comparative genomics of 213 strains and associated genera.</title>
        <authorList>
            <person name="Sun Z."/>
            <person name="Harris H.M."/>
            <person name="McCann A."/>
            <person name="Guo C."/>
            <person name="Argimon S."/>
            <person name="Zhang W."/>
            <person name="Yang X."/>
            <person name="Jeffery I.B."/>
            <person name="Cooney J.C."/>
            <person name="Kagawa T.F."/>
            <person name="Liu W."/>
            <person name="Song Y."/>
            <person name="Salvetti E."/>
            <person name="Wrobel A."/>
            <person name="Rasinkangas P."/>
            <person name="Parkhill J."/>
            <person name="Rea M.C."/>
            <person name="O'Sullivan O."/>
            <person name="Ritari J."/>
            <person name="Douillard F.P."/>
            <person name="Paul Ross R."/>
            <person name="Yang R."/>
            <person name="Briner A.E."/>
            <person name="Felis G.E."/>
            <person name="de Vos W.M."/>
            <person name="Barrangou R."/>
            <person name="Klaenhammer T.R."/>
            <person name="Caufield P.W."/>
            <person name="Cui Y."/>
            <person name="Zhang H."/>
            <person name="O'Toole P.W."/>
        </authorList>
    </citation>
    <scope>NUCLEOTIDE SEQUENCE [LARGE SCALE GENOMIC DNA]</scope>
    <source>
        <strain evidence="2 3">DSM 24716</strain>
    </source>
</reference>
<proteinExistence type="predicted"/>
<dbReference type="Proteomes" id="UP000051006">
    <property type="component" value="Unassembled WGS sequence"/>
</dbReference>
<evidence type="ECO:0000256" key="1">
    <source>
        <dbReference type="SAM" id="Phobius"/>
    </source>
</evidence>
<keyword evidence="1" id="KW-1133">Transmembrane helix</keyword>
<dbReference type="PATRIC" id="fig|993692.3.peg.1060"/>
<keyword evidence="1" id="KW-0472">Membrane</keyword>
<comment type="caution">
    <text evidence="2">The sequence shown here is derived from an EMBL/GenBank/DDBJ whole genome shotgun (WGS) entry which is preliminary data.</text>
</comment>
<protein>
    <submittedName>
        <fullName evidence="2">Uncharacterized protein</fullName>
    </submittedName>
</protein>
<dbReference type="AlphaFoldDB" id="A0A0R2LFH5"/>
<evidence type="ECO:0000313" key="3">
    <source>
        <dbReference type="Proteomes" id="UP000051006"/>
    </source>
</evidence>
<feature type="transmembrane region" description="Helical" evidence="1">
    <location>
        <begin position="16"/>
        <end position="35"/>
    </location>
</feature>
<name>A0A0R2LFH5_9LACO</name>
<sequence length="78" mass="8345">MENTAQNLSGVSSSMINVMLQIGGAFGLAILSIISKAMNSQSISFHYQVIGITIFSLTALCLSLILVSKSRIISVVRR</sequence>
<feature type="transmembrane region" description="Helical" evidence="1">
    <location>
        <begin position="47"/>
        <end position="68"/>
    </location>
</feature>
<dbReference type="EMBL" id="JQCF01000002">
    <property type="protein sequence ID" value="KRO00607.1"/>
    <property type="molecule type" value="Genomic_DNA"/>
</dbReference>
<evidence type="ECO:0000313" key="2">
    <source>
        <dbReference type="EMBL" id="KRO00607.1"/>
    </source>
</evidence>